<sequence>MFLNVPLAPEILPSGPHGPIEDGTEWTFASKQDEEKRIVNEEVESAVDCLLEKLDNKIRKKNRILPRQGSCFCTLEVFSDKPENSDKVTSLGIRTATSGGDSSRTKPRDDFSTSDSSHRSSTNPKSL</sequence>
<proteinExistence type="predicted"/>
<accession>A0ABQ9UIP3</accession>
<evidence type="ECO:0000256" key="1">
    <source>
        <dbReference type="SAM" id="MobiDB-lite"/>
    </source>
</evidence>
<dbReference type="EMBL" id="JASSZA010000012">
    <property type="protein sequence ID" value="KAK2096927.1"/>
    <property type="molecule type" value="Genomic_DNA"/>
</dbReference>
<protein>
    <submittedName>
        <fullName evidence="2">Uncharacterized protein</fullName>
    </submittedName>
</protein>
<evidence type="ECO:0000313" key="3">
    <source>
        <dbReference type="Proteomes" id="UP001266305"/>
    </source>
</evidence>
<dbReference type="Proteomes" id="UP001266305">
    <property type="component" value="Unassembled WGS sequence"/>
</dbReference>
<feature type="region of interest" description="Disordered" evidence="1">
    <location>
        <begin position="82"/>
        <end position="127"/>
    </location>
</feature>
<name>A0ABQ9UIP3_SAGOE</name>
<comment type="caution">
    <text evidence="2">The sequence shown here is derived from an EMBL/GenBank/DDBJ whole genome shotgun (WGS) entry which is preliminary data.</text>
</comment>
<keyword evidence="3" id="KW-1185">Reference proteome</keyword>
<organism evidence="2 3">
    <name type="scientific">Saguinus oedipus</name>
    <name type="common">Cotton-top tamarin</name>
    <name type="synonym">Oedipomidas oedipus</name>
    <dbReference type="NCBI Taxonomy" id="9490"/>
    <lineage>
        <taxon>Eukaryota</taxon>
        <taxon>Metazoa</taxon>
        <taxon>Chordata</taxon>
        <taxon>Craniata</taxon>
        <taxon>Vertebrata</taxon>
        <taxon>Euteleostomi</taxon>
        <taxon>Mammalia</taxon>
        <taxon>Eutheria</taxon>
        <taxon>Euarchontoglires</taxon>
        <taxon>Primates</taxon>
        <taxon>Haplorrhini</taxon>
        <taxon>Platyrrhini</taxon>
        <taxon>Cebidae</taxon>
        <taxon>Callitrichinae</taxon>
        <taxon>Saguinus</taxon>
    </lineage>
</organism>
<evidence type="ECO:0000313" key="2">
    <source>
        <dbReference type="EMBL" id="KAK2096927.1"/>
    </source>
</evidence>
<reference evidence="2 3" key="1">
    <citation type="submission" date="2023-05" db="EMBL/GenBank/DDBJ databases">
        <title>B98-5 Cell Line De Novo Hybrid Assembly: An Optical Mapping Approach.</title>
        <authorList>
            <person name="Kananen K."/>
            <person name="Auerbach J.A."/>
            <person name="Kautto E."/>
            <person name="Blachly J.S."/>
        </authorList>
    </citation>
    <scope>NUCLEOTIDE SEQUENCE [LARGE SCALE GENOMIC DNA]</scope>
    <source>
        <strain evidence="2">B95-8</strain>
        <tissue evidence="2">Cell line</tissue>
    </source>
</reference>
<feature type="compositionally biased region" description="Low complexity" evidence="1">
    <location>
        <begin position="113"/>
        <end position="127"/>
    </location>
</feature>
<gene>
    <name evidence="2" type="ORF">P7K49_025961</name>
</gene>